<comment type="caution">
    <text evidence="2">The sequence shown here is derived from an EMBL/GenBank/DDBJ whole genome shotgun (WGS) entry which is preliminary data.</text>
</comment>
<keyword evidence="1" id="KW-0732">Signal</keyword>
<dbReference type="InterPro" id="IPR009706">
    <property type="entry name" value="DUF1287"/>
</dbReference>
<evidence type="ECO:0000313" key="2">
    <source>
        <dbReference type="EMBL" id="MCT7358367.1"/>
    </source>
</evidence>
<name>A0A9X3AF20_9GAMM</name>
<evidence type="ECO:0000256" key="1">
    <source>
        <dbReference type="SAM" id="SignalP"/>
    </source>
</evidence>
<organism evidence="2 3">
    <name type="scientific">Thalassolituus pacificus</name>
    <dbReference type="NCBI Taxonomy" id="2975440"/>
    <lineage>
        <taxon>Bacteria</taxon>
        <taxon>Pseudomonadati</taxon>
        <taxon>Pseudomonadota</taxon>
        <taxon>Gammaproteobacteria</taxon>
        <taxon>Oceanospirillales</taxon>
        <taxon>Oceanospirillaceae</taxon>
        <taxon>Thalassolituus</taxon>
    </lineage>
</organism>
<dbReference type="AlphaFoldDB" id="A0A9X3AF20"/>
<dbReference type="Pfam" id="PF06940">
    <property type="entry name" value="DUF1287"/>
    <property type="match status" value="1"/>
</dbReference>
<protein>
    <submittedName>
        <fullName evidence="2">DUF1287 domain-containing protein</fullName>
    </submittedName>
</protein>
<sequence length="212" mass="23667">MNRMQKLIWLPGITLLAFMLAAVQVNAGEGNAAAFRQELVAAALQRTTQQVRYDGAYQKIAYPNGDVAPDIGVCTDVVIRSYRALGIDLQQRVHEDMVADFAAYPSRRIWGMTRTDTNIDHRRVPNLQAFFQRNGRTLAVSDNPADYQPGDLVTWMLPGNLPHIGVVSDRYAPGSKTPLIVHNIGAGPVLEDMLFRYRITGHYQYLPQRGGE</sequence>
<gene>
    <name evidence="2" type="ORF">NYR02_04945</name>
</gene>
<proteinExistence type="predicted"/>
<reference evidence="2" key="1">
    <citation type="journal article" date="2022" name="Front. Microbiol.">
        <title>Genome-based taxonomic rearrangement of Oceanobacter-related bacteria including the description of Thalassolituus hydrocarbonoclasticus sp. nov. and Thalassolituus pacificus sp. nov. and emended description of the genus Thalassolituus.</title>
        <authorList>
            <person name="Dong C."/>
            <person name="Wei L."/>
            <person name="Wang J."/>
            <person name="Lai Q."/>
            <person name="Huang Z."/>
            <person name="Shao Z."/>
        </authorList>
    </citation>
    <scope>NUCLEOTIDE SEQUENCE</scope>
    <source>
        <strain evidence="2">59MF3M-4</strain>
    </source>
</reference>
<evidence type="ECO:0000313" key="3">
    <source>
        <dbReference type="Proteomes" id="UP001147830"/>
    </source>
</evidence>
<dbReference type="Proteomes" id="UP001147830">
    <property type="component" value="Unassembled WGS sequence"/>
</dbReference>
<feature type="chain" id="PRO_5040844061" evidence="1">
    <location>
        <begin position="28"/>
        <end position="212"/>
    </location>
</feature>
<keyword evidence="3" id="KW-1185">Reference proteome</keyword>
<dbReference type="RefSeq" id="WP_260975288.1">
    <property type="nucleotide sequence ID" value="NZ_JAOANI010000014.1"/>
</dbReference>
<accession>A0A9X3AF20</accession>
<feature type="signal peptide" evidence="1">
    <location>
        <begin position="1"/>
        <end position="27"/>
    </location>
</feature>
<reference evidence="2" key="2">
    <citation type="submission" date="2022-08" db="EMBL/GenBank/DDBJ databases">
        <authorList>
            <person name="Dong C."/>
        </authorList>
    </citation>
    <scope>NUCLEOTIDE SEQUENCE</scope>
    <source>
        <strain evidence="2">59MF3M-4</strain>
    </source>
</reference>
<dbReference type="PIRSF" id="PIRSF011444">
    <property type="entry name" value="DUF1287"/>
    <property type="match status" value="1"/>
</dbReference>
<dbReference type="EMBL" id="JAOANI010000014">
    <property type="protein sequence ID" value="MCT7358367.1"/>
    <property type="molecule type" value="Genomic_DNA"/>
</dbReference>